<dbReference type="GO" id="GO:0009103">
    <property type="term" value="P:lipopolysaccharide biosynthetic process"/>
    <property type="evidence" value="ECO:0007669"/>
    <property type="project" value="TreeGrafter"/>
</dbReference>
<dbReference type="Gene3D" id="3.40.50.2000">
    <property type="entry name" value="Glycogen Phosphorylase B"/>
    <property type="match status" value="2"/>
</dbReference>
<dbReference type="PANTHER" id="PTHR46401:SF9">
    <property type="entry name" value="MANNOSYLTRANSFERASE A"/>
    <property type="match status" value="1"/>
</dbReference>
<name>A0A7Y2NZD1_9BURK</name>
<keyword evidence="2" id="KW-0808">Transferase</keyword>
<evidence type="ECO:0000313" key="2">
    <source>
        <dbReference type="EMBL" id="NNG22944.1"/>
    </source>
</evidence>
<dbReference type="InterPro" id="IPR001296">
    <property type="entry name" value="Glyco_trans_1"/>
</dbReference>
<dbReference type="SUPFAM" id="SSF53756">
    <property type="entry name" value="UDP-Glycosyltransferase/glycogen phosphorylase"/>
    <property type="match status" value="2"/>
</dbReference>
<organism evidence="2 3">
    <name type="scientific">Telluria aromaticivorans</name>
    <dbReference type="NCBI Taxonomy" id="2725995"/>
    <lineage>
        <taxon>Bacteria</taxon>
        <taxon>Pseudomonadati</taxon>
        <taxon>Pseudomonadota</taxon>
        <taxon>Betaproteobacteria</taxon>
        <taxon>Burkholderiales</taxon>
        <taxon>Oxalobacteraceae</taxon>
        <taxon>Telluria group</taxon>
        <taxon>Telluria</taxon>
    </lineage>
</organism>
<protein>
    <submittedName>
        <fullName evidence="2">Glycosyltransferase</fullName>
    </submittedName>
</protein>
<dbReference type="GO" id="GO:0016757">
    <property type="term" value="F:glycosyltransferase activity"/>
    <property type="evidence" value="ECO:0007669"/>
    <property type="project" value="InterPro"/>
</dbReference>
<gene>
    <name evidence="2" type="ORF">HGB41_08005</name>
</gene>
<dbReference type="CDD" id="cd03809">
    <property type="entry name" value="GT4_MtfB-like"/>
    <property type="match status" value="1"/>
</dbReference>
<accession>A0A7Y2NZD1</accession>
<dbReference type="Proteomes" id="UP000533905">
    <property type="component" value="Unassembled WGS sequence"/>
</dbReference>
<reference evidence="2 3" key="1">
    <citation type="submission" date="2020-04" db="EMBL/GenBank/DDBJ databases">
        <title>Massilia sp. nov., a cold adapted bacteria isolated from Arctic soil.</title>
        <authorList>
            <person name="Son J."/>
            <person name="Ka J.-O."/>
        </authorList>
    </citation>
    <scope>NUCLEOTIDE SEQUENCE [LARGE SCALE GENOMIC DNA]</scope>
    <source>
        <strain evidence="2 3">ML15P13</strain>
    </source>
</reference>
<feature type="domain" description="Glycosyl transferase family 1" evidence="1">
    <location>
        <begin position="780"/>
        <end position="929"/>
    </location>
</feature>
<dbReference type="RefSeq" id="WP_171082931.1">
    <property type="nucleotide sequence ID" value="NZ_JABAIV010000002.1"/>
</dbReference>
<feature type="domain" description="Glycosyl transferase family 1" evidence="1">
    <location>
        <begin position="343"/>
        <end position="473"/>
    </location>
</feature>
<dbReference type="CDD" id="cd03801">
    <property type="entry name" value="GT4_PimA-like"/>
    <property type="match status" value="1"/>
</dbReference>
<keyword evidence="3" id="KW-1185">Reference proteome</keyword>
<dbReference type="PANTHER" id="PTHR46401">
    <property type="entry name" value="GLYCOSYLTRANSFERASE WBBK-RELATED"/>
    <property type="match status" value="1"/>
</dbReference>
<proteinExistence type="predicted"/>
<comment type="caution">
    <text evidence="2">The sequence shown here is derived from an EMBL/GenBank/DDBJ whole genome shotgun (WGS) entry which is preliminary data.</text>
</comment>
<evidence type="ECO:0000313" key="3">
    <source>
        <dbReference type="Proteomes" id="UP000533905"/>
    </source>
</evidence>
<dbReference type="AlphaFoldDB" id="A0A7Y2NZD1"/>
<dbReference type="Pfam" id="PF00534">
    <property type="entry name" value="Glycos_transf_1"/>
    <property type="match status" value="2"/>
</dbReference>
<evidence type="ECO:0000259" key="1">
    <source>
        <dbReference type="Pfam" id="PF00534"/>
    </source>
</evidence>
<sequence>MRIVIDLLDNHGRVDPAALALTQELLRQAGDREVHVAVPLLDPLTLEILRAGGLLPPDRVRAFDLPAGGRVRALVRQHALASLAPGVVLAPVRAAGKRAATAGTAPYPVLETECRGVNVATLLTALDATAAEPLSPVTGARPRLAYVSPLPPEKSGIADYSAELVPELAQYYDIELVVDQDPELVLDARLAGLPLRSADWLREHAHDFERVVYHFGNSHAHKHMFGLVREVPGIVVLHDFYLSGVLDNLEREEYLDKGFLQALYESHGYTGLLGHRREGRNPSIWKYPLNKGVLDKASGVIVHSDFSRELAEQWYGKGAADGWRTIPLLRGRQGGSATQDARNAARAALGLEGDAFVVATFGMLGRTKLNAELLEAYLASPLALDPNCHLVFIGENDPGPYGEELREQILASPAAGRIRITGFVDAAVYAHYLAAADVAVQLRSSTRGETSAAVLDCLLYGLPTIVNAHGSTASLPDTLLVKLPDEFTVGQLVGALSSLRGDAALRARLSARALGHMAEHHAPAHVGALYRDAIEDFARHGEHAAYQQLVRAVAPLCPAQELQDLAAAIAFNRAPAQPRQLLVDVSAVVQSDLKTGIQRVVRSILLAMIADPPPGFRIEPVYSHGGNRSYHYARRFGLGMVGETELALEDAPVDLRPGDIFFGLDLFTTGTSQNEQLLLSMRDRGVGVYFVVFDILPMLRPDVFPFGTEQYFGDFLRTVHKVSDGVLCISRAVADELAAWIEREGLKRRTPLQLGHFHLGADINASAPSFGLPPDADQVLAALGERPSFLMVGTVEPRKGHTQALAAFELLWERGEDVNLVVVGKQGWMMEKLCERMAAHPEKSKRLFWLPGISDEMLLKLYAGSAALLAPSEGEGFGLPLIEAAQKGIPILARSLPVFREVAGEHAYYFDGLAPQDLAAAVSAWLALQREGKAPQSTGMPWLTWDGAAQQVLDALVRRQWYRTLPGTDDRHA</sequence>
<dbReference type="EMBL" id="JABAIV010000002">
    <property type="protein sequence ID" value="NNG22944.1"/>
    <property type="molecule type" value="Genomic_DNA"/>
</dbReference>